<dbReference type="PROSITE" id="PS00518">
    <property type="entry name" value="ZF_RING_1"/>
    <property type="match status" value="1"/>
</dbReference>
<dbReference type="InterPro" id="IPR017907">
    <property type="entry name" value="Znf_RING_CS"/>
</dbReference>
<dbReference type="CDD" id="cd18793">
    <property type="entry name" value="SF2_C_SNF"/>
    <property type="match status" value="1"/>
</dbReference>
<dbReference type="GO" id="GO:0016787">
    <property type="term" value="F:hydrolase activity"/>
    <property type="evidence" value="ECO:0007669"/>
    <property type="project" value="UniProtKB-KW"/>
</dbReference>
<evidence type="ECO:0000313" key="10">
    <source>
        <dbReference type="EMBL" id="KAJ8756029.1"/>
    </source>
</evidence>
<dbReference type="SMART" id="SM00490">
    <property type="entry name" value="HELICc"/>
    <property type="match status" value="1"/>
</dbReference>
<dbReference type="Proteomes" id="UP001159364">
    <property type="component" value="Linkage Group LG09"/>
</dbReference>
<dbReference type="InterPro" id="IPR014001">
    <property type="entry name" value="Helicase_ATP-bd"/>
</dbReference>
<keyword evidence="3" id="KW-0863">Zinc-finger</keyword>
<dbReference type="InterPro" id="IPR049730">
    <property type="entry name" value="SNF2/RAD54-like_C"/>
</dbReference>
<evidence type="ECO:0000313" key="11">
    <source>
        <dbReference type="Proteomes" id="UP001159364"/>
    </source>
</evidence>
<keyword evidence="6" id="KW-0067">ATP-binding</keyword>
<dbReference type="SUPFAM" id="SSF52540">
    <property type="entry name" value="P-loop containing nucleoside triphosphate hydrolases"/>
    <property type="match status" value="3"/>
</dbReference>
<keyword evidence="11" id="KW-1185">Reference proteome</keyword>
<evidence type="ECO:0000256" key="2">
    <source>
        <dbReference type="ARBA" id="ARBA00022741"/>
    </source>
</evidence>
<feature type="domain" description="CW-type" evidence="7">
    <location>
        <begin position="538"/>
        <end position="588"/>
    </location>
</feature>
<sequence length="1328" mass="149464">MDDDGEENPYPAHKLGGYLCAVLSVPTSLSTAITPLSPCRLLSDGGRIGFRTPDDIFLSPIGFHEGSIVDAASRKRKLRMVGVVNGSFSVVHQIHQLVVHNCVKVAACVLHVDVGESGNEEARVVALVDVFLPIQVWDGWQFPKSGGIAGALFKHLSCDWQKRSSLLSDIGVHFKDHGGNRIIWDVYGCHVLECTLACDVPDSSRKKHFQLQEIFKSLPSLATGEKSHLSTLCPEDKSLGLGIWDLSDDILMKILRTLGPMDLSRTAATCRHLRSLTASIMPCMKLKLFPHQQAAVEWMLERERNAKELPHPLYMNFSTSDGFPFYVNTASGEIVTGKVPTIRDFRGGMFCDEPGLGKTVTVLSLILKTQRTMADPPDGIQVTWCAHNGDDKCGYYELTAVNNKSGGKGIISRSARRGNLSLDHIVPGDLDLSSSKRLKLKDPGEQLGDFNEYYSGRGMSSLSSPCSVPVRRAVRSTRNLSCIKQNLFHAFEEASTLGSKKNAGKNLTNRKERSSTSACASRGKQLDMSCMNAKDDCSVHNEMWIQCDACQKWRKLTDAVADTTVAWFCSMNSNPKHRNCEDPEEPWDNCESITSLPGFYTKGTSDGRQENVLYFVSVLKKHYSLLNSKTMKGLTWFATISPERLSLMETLGLLSPFYDARGLEKIFLAFGLVRRSRGVSITWHYPRMLNNLAFDVAALRMALVQPLNSVRLYLSRATLIVVPVNLVEHWKNQIEKHVKLGQLRLCIWTDHRKPSAHHLAWDYDVVITTFNRLSAEWDANKTSPLMQVHWLRVVLDEGHTLGSSLNLTNKLQMVISLTASNRWLLTGTPTPNTPDSQVSHLQPMLRFLHEEAYGLNQKSWETGILRPFEAEMEEGRSRLLQLLRRCLISARKVDLKDIPPCIKKVTYLNFTEVQARSYNEIVATVRRNILTADWNDPSHVESLLNPKQWKHRSATIMNLRKSCCVAGHIKVEEFGEDIQETMDVLVEKGLDADSEVYAFIKYSLQYGGNCFRCKQWCRLPIITPCRHLLCLDCVALDREKCTFPGCGYLYEMQSPETLARPENPNPKWPVPKDLIELQPAYQQDQWYPDWESTSSSKAAYIVQRLKSLQEANRESFYSVNNSNDVKKIEEQVHQSQISNSCGLFEVSSKHCFDSHKTSTEKVIIFSQFLEHLAVVGRQLTQAGIKWVELTGPLHTYKKMVSLAAFRDDPTCTAILMDGSAALGLDFSFATHVFLLEPIWDRSMEEQVISRAHRMGATRPINVETLAMRSTIEELMLKFLQDPDECRRLLKEGVGKFDAQVGRPHRSLHDFAESNYLAHLSFVHTSSGT</sequence>
<dbReference type="PROSITE" id="PS51194">
    <property type="entry name" value="HELICASE_CTER"/>
    <property type="match status" value="1"/>
</dbReference>
<dbReference type="InterPro" id="IPR011124">
    <property type="entry name" value="Znf_CW"/>
</dbReference>
<comment type="caution">
    <text evidence="10">The sequence shown here is derived from an EMBL/GenBank/DDBJ whole genome shotgun (WGS) entry which is preliminary data.</text>
</comment>
<name>A0AAV8SW00_9ROSI</name>
<dbReference type="Gene3D" id="3.30.40.100">
    <property type="match status" value="1"/>
</dbReference>
<evidence type="ECO:0000256" key="3">
    <source>
        <dbReference type="ARBA" id="ARBA00022771"/>
    </source>
</evidence>
<dbReference type="PANTHER" id="PTHR45626">
    <property type="entry name" value="TRANSCRIPTION TERMINATION FACTOR 2-RELATED"/>
    <property type="match status" value="1"/>
</dbReference>
<dbReference type="InterPro" id="IPR038718">
    <property type="entry name" value="SNF2-like_sf"/>
</dbReference>
<evidence type="ECO:0000256" key="1">
    <source>
        <dbReference type="ARBA" id="ARBA00022723"/>
    </source>
</evidence>
<dbReference type="InterPro" id="IPR050628">
    <property type="entry name" value="SNF2_RAD54_helicase_TF"/>
</dbReference>
<dbReference type="Pfam" id="PF00271">
    <property type="entry name" value="Helicase_C"/>
    <property type="match status" value="1"/>
</dbReference>
<dbReference type="Pfam" id="PF00176">
    <property type="entry name" value="SNF2-rel_dom"/>
    <property type="match status" value="1"/>
</dbReference>
<evidence type="ECO:0000259" key="7">
    <source>
        <dbReference type="PROSITE" id="PS51050"/>
    </source>
</evidence>
<dbReference type="InterPro" id="IPR000330">
    <property type="entry name" value="SNF2_N"/>
</dbReference>
<dbReference type="Gene3D" id="3.40.50.300">
    <property type="entry name" value="P-loop containing nucleotide triphosphate hydrolases"/>
    <property type="match status" value="1"/>
</dbReference>
<keyword evidence="2" id="KW-0547">Nucleotide-binding</keyword>
<gene>
    <name evidence="10" type="ORF">K2173_024576</name>
</gene>
<evidence type="ECO:0000256" key="6">
    <source>
        <dbReference type="ARBA" id="ARBA00022840"/>
    </source>
</evidence>
<dbReference type="InterPro" id="IPR027417">
    <property type="entry name" value="P-loop_NTPase"/>
</dbReference>
<dbReference type="PROSITE" id="PS51192">
    <property type="entry name" value="HELICASE_ATP_BIND_1"/>
    <property type="match status" value="1"/>
</dbReference>
<keyword evidence="1" id="KW-0479">Metal-binding</keyword>
<evidence type="ECO:0000259" key="9">
    <source>
        <dbReference type="PROSITE" id="PS51194"/>
    </source>
</evidence>
<feature type="domain" description="Helicase ATP-binding" evidence="8">
    <location>
        <begin position="692"/>
        <end position="847"/>
    </location>
</feature>
<dbReference type="GO" id="GO:0008094">
    <property type="term" value="F:ATP-dependent activity, acting on DNA"/>
    <property type="evidence" value="ECO:0007669"/>
    <property type="project" value="TreeGrafter"/>
</dbReference>
<dbReference type="PROSITE" id="PS51050">
    <property type="entry name" value="ZF_CW"/>
    <property type="match status" value="1"/>
</dbReference>
<evidence type="ECO:0000256" key="4">
    <source>
        <dbReference type="ARBA" id="ARBA00022801"/>
    </source>
</evidence>
<dbReference type="EMBL" id="JAIWQS010000009">
    <property type="protein sequence ID" value="KAJ8756029.1"/>
    <property type="molecule type" value="Genomic_DNA"/>
</dbReference>
<evidence type="ECO:0008006" key="12">
    <source>
        <dbReference type="Google" id="ProtNLM"/>
    </source>
</evidence>
<dbReference type="SMART" id="SM00256">
    <property type="entry name" value="FBOX"/>
    <property type="match status" value="1"/>
</dbReference>
<reference evidence="10 11" key="1">
    <citation type="submission" date="2021-09" db="EMBL/GenBank/DDBJ databases">
        <title>Genomic insights and catalytic innovation underlie evolution of tropane alkaloids biosynthesis.</title>
        <authorList>
            <person name="Wang Y.-J."/>
            <person name="Tian T."/>
            <person name="Huang J.-P."/>
            <person name="Huang S.-X."/>
        </authorList>
    </citation>
    <scope>NUCLEOTIDE SEQUENCE [LARGE SCALE GENOMIC DNA]</scope>
    <source>
        <strain evidence="10">KIB-2018</strain>
        <tissue evidence="10">Leaf</tissue>
    </source>
</reference>
<feature type="domain" description="Helicase C-terminal" evidence="9">
    <location>
        <begin position="1124"/>
        <end position="1293"/>
    </location>
</feature>
<keyword evidence="5" id="KW-0862">Zinc</keyword>
<dbReference type="GO" id="GO:0005524">
    <property type="term" value="F:ATP binding"/>
    <property type="evidence" value="ECO:0007669"/>
    <property type="project" value="UniProtKB-KW"/>
</dbReference>
<dbReference type="Pfam" id="PF00646">
    <property type="entry name" value="F-box"/>
    <property type="match status" value="1"/>
</dbReference>
<dbReference type="Pfam" id="PF07496">
    <property type="entry name" value="zf-CW"/>
    <property type="match status" value="1"/>
</dbReference>
<dbReference type="InterPro" id="IPR036047">
    <property type="entry name" value="F-box-like_dom_sf"/>
</dbReference>
<evidence type="ECO:0000256" key="5">
    <source>
        <dbReference type="ARBA" id="ARBA00022833"/>
    </source>
</evidence>
<evidence type="ECO:0000259" key="8">
    <source>
        <dbReference type="PROSITE" id="PS51192"/>
    </source>
</evidence>
<dbReference type="GO" id="GO:0006281">
    <property type="term" value="P:DNA repair"/>
    <property type="evidence" value="ECO:0007669"/>
    <property type="project" value="TreeGrafter"/>
</dbReference>
<dbReference type="InterPro" id="IPR001810">
    <property type="entry name" value="F-box_dom"/>
</dbReference>
<dbReference type="GO" id="GO:0005634">
    <property type="term" value="C:nucleus"/>
    <property type="evidence" value="ECO:0007669"/>
    <property type="project" value="TreeGrafter"/>
</dbReference>
<dbReference type="Gene3D" id="3.40.50.10810">
    <property type="entry name" value="Tandem AAA-ATPase domain"/>
    <property type="match status" value="1"/>
</dbReference>
<dbReference type="SMART" id="SM00487">
    <property type="entry name" value="DEXDc"/>
    <property type="match status" value="1"/>
</dbReference>
<accession>A0AAV8SW00</accession>
<dbReference type="GO" id="GO:0008270">
    <property type="term" value="F:zinc ion binding"/>
    <property type="evidence" value="ECO:0007669"/>
    <property type="project" value="UniProtKB-KW"/>
</dbReference>
<dbReference type="SUPFAM" id="SSF81383">
    <property type="entry name" value="F-box domain"/>
    <property type="match status" value="1"/>
</dbReference>
<dbReference type="CDD" id="cd18008">
    <property type="entry name" value="DEXDc_SHPRH-like"/>
    <property type="match status" value="1"/>
</dbReference>
<protein>
    <recommendedName>
        <fullName evidence="12">F-box protein</fullName>
    </recommendedName>
</protein>
<proteinExistence type="predicted"/>
<keyword evidence="4" id="KW-0378">Hydrolase</keyword>
<organism evidence="10 11">
    <name type="scientific">Erythroxylum novogranatense</name>
    <dbReference type="NCBI Taxonomy" id="1862640"/>
    <lineage>
        <taxon>Eukaryota</taxon>
        <taxon>Viridiplantae</taxon>
        <taxon>Streptophyta</taxon>
        <taxon>Embryophyta</taxon>
        <taxon>Tracheophyta</taxon>
        <taxon>Spermatophyta</taxon>
        <taxon>Magnoliopsida</taxon>
        <taxon>eudicotyledons</taxon>
        <taxon>Gunneridae</taxon>
        <taxon>Pentapetalae</taxon>
        <taxon>rosids</taxon>
        <taxon>fabids</taxon>
        <taxon>Malpighiales</taxon>
        <taxon>Erythroxylaceae</taxon>
        <taxon>Erythroxylum</taxon>
    </lineage>
</organism>
<dbReference type="CDD" id="cd09917">
    <property type="entry name" value="F-box_SF"/>
    <property type="match status" value="1"/>
</dbReference>
<dbReference type="InterPro" id="IPR001650">
    <property type="entry name" value="Helicase_C-like"/>
</dbReference>
<dbReference type="PANTHER" id="PTHR45626:SF14">
    <property type="entry name" value="ATP-DEPENDENT DNA HELICASE (EUROFUNG)"/>
    <property type="match status" value="1"/>
</dbReference>